<evidence type="ECO:0000259" key="14">
    <source>
        <dbReference type="SMART" id="SM00478"/>
    </source>
</evidence>
<dbReference type="SMART" id="SM00525">
    <property type="entry name" value="FES"/>
    <property type="match status" value="1"/>
</dbReference>
<dbReference type="PANTHER" id="PTHR42944">
    <property type="entry name" value="ADENINE DNA GLYCOSYLASE"/>
    <property type="match status" value="1"/>
</dbReference>
<keyword evidence="10" id="KW-0408">Iron</keyword>
<evidence type="ECO:0000256" key="1">
    <source>
        <dbReference type="ARBA" id="ARBA00000843"/>
    </source>
</evidence>
<evidence type="ECO:0000256" key="4">
    <source>
        <dbReference type="ARBA" id="ARBA00012045"/>
    </source>
</evidence>
<evidence type="ECO:0000256" key="2">
    <source>
        <dbReference type="ARBA" id="ARBA00001966"/>
    </source>
</evidence>
<dbReference type="Gene3D" id="1.10.1670.10">
    <property type="entry name" value="Helix-hairpin-Helix base-excision DNA repair enzymes (C-terminal)"/>
    <property type="match status" value="1"/>
</dbReference>
<comment type="cofactor">
    <cofactor evidence="2">
        <name>[4Fe-4S] cluster</name>
        <dbReference type="ChEBI" id="CHEBI:49883"/>
    </cofactor>
</comment>
<feature type="domain" description="HhH-GPD" evidence="14">
    <location>
        <begin position="1"/>
        <end position="150"/>
    </location>
</feature>
<dbReference type="EMBL" id="UINC01019841">
    <property type="protein sequence ID" value="SVA83898.1"/>
    <property type="molecule type" value="Genomic_DNA"/>
</dbReference>
<evidence type="ECO:0000256" key="9">
    <source>
        <dbReference type="ARBA" id="ARBA00022801"/>
    </source>
</evidence>
<reference evidence="15" key="1">
    <citation type="submission" date="2018-05" db="EMBL/GenBank/DDBJ databases">
        <authorList>
            <person name="Lanie J.A."/>
            <person name="Ng W.-L."/>
            <person name="Kazmierczak K.M."/>
            <person name="Andrzejewski T.M."/>
            <person name="Davidsen T.M."/>
            <person name="Wayne K.J."/>
            <person name="Tettelin H."/>
            <person name="Glass J.I."/>
            <person name="Rusch D."/>
            <person name="Podicherti R."/>
            <person name="Tsui H.-C.T."/>
            <person name="Winkler M.E."/>
        </authorList>
    </citation>
    <scope>NUCLEOTIDE SEQUENCE</scope>
</reference>
<dbReference type="PANTHER" id="PTHR42944:SF1">
    <property type="entry name" value="ADENINE DNA GLYCOSYLASE"/>
    <property type="match status" value="1"/>
</dbReference>
<comment type="similarity">
    <text evidence="3">Belongs to the Nth/MutY family.</text>
</comment>
<dbReference type="CDD" id="cd00056">
    <property type="entry name" value="ENDO3c"/>
    <property type="match status" value="1"/>
</dbReference>
<dbReference type="EC" id="3.2.2.31" evidence="4"/>
<dbReference type="Pfam" id="PF10576">
    <property type="entry name" value="EndIII_4Fe-2S"/>
    <property type="match status" value="1"/>
</dbReference>
<dbReference type="GO" id="GO:0006284">
    <property type="term" value="P:base-excision repair"/>
    <property type="evidence" value="ECO:0007669"/>
    <property type="project" value="InterPro"/>
</dbReference>
<dbReference type="InterPro" id="IPR003651">
    <property type="entry name" value="Endonuclease3_FeS-loop_motif"/>
</dbReference>
<keyword evidence="8" id="KW-0227">DNA damage</keyword>
<comment type="catalytic activity">
    <reaction evidence="1">
        <text>Hydrolyzes free adenine bases from 7,8-dihydro-8-oxoguanine:adenine mismatched double-stranded DNA, leaving an apurinic site.</text>
        <dbReference type="EC" id="3.2.2.31"/>
    </reaction>
</comment>
<dbReference type="GO" id="GO:0046872">
    <property type="term" value="F:metal ion binding"/>
    <property type="evidence" value="ECO:0007669"/>
    <property type="project" value="UniProtKB-KW"/>
</dbReference>
<name>A0A381Z3N7_9ZZZZ</name>
<dbReference type="GO" id="GO:0035485">
    <property type="term" value="F:adenine/guanine mispair binding"/>
    <property type="evidence" value="ECO:0007669"/>
    <property type="project" value="TreeGrafter"/>
</dbReference>
<dbReference type="SMART" id="SM00478">
    <property type="entry name" value="ENDO3c"/>
    <property type="match status" value="1"/>
</dbReference>
<dbReference type="InterPro" id="IPR023170">
    <property type="entry name" value="HhH_base_excis_C"/>
</dbReference>
<keyword evidence="13" id="KW-0326">Glycosidase</keyword>
<proteinExistence type="inferred from homology"/>
<dbReference type="InterPro" id="IPR004035">
    <property type="entry name" value="Endouclease-III_FeS-bd_BS"/>
</dbReference>
<keyword evidence="7" id="KW-0479">Metal-binding</keyword>
<protein>
    <recommendedName>
        <fullName evidence="5">Adenine DNA glycosylase</fullName>
        <ecNumber evidence="4">3.2.2.31</ecNumber>
    </recommendedName>
</protein>
<keyword evidence="9" id="KW-0378">Hydrolase</keyword>
<dbReference type="GO" id="GO:0000701">
    <property type="term" value="F:purine-specific mismatch base pair DNA N-glycosylase activity"/>
    <property type="evidence" value="ECO:0007669"/>
    <property type="project" value="UniProtKB-EC"/>
</dbReference>
<dbReference type="GO" id="GO:0006298">
    <property type="term" value="P:mismatch repair"/>
    <property type="evidence" value="ECO:0007669"/>
    <property type="project" value="TreeGrafter"/>
</dbReference>
<accession>A0A381Z3N7</accession>
<dbReference type="GO" id="GO:0034039">
    <property type="term" value="F:8-oxo-7,8-dihydroguanine DNA N-glycosylase activity"/>
    <property type="evidence" value="ECO:0007669"/>
    <property type="project" value="TreeGrafter"/>
</dbReference>
<evidence type="ECO:0000256" key="12">
    <source>
        <dbReference type="ARBA" id="ARBA00023204"/>
    </source>
</evidence>
<dbReference type="InterPro" id="IPR003265">
    <property type="entry name" value="HhH-GPD_domain"/>
</dbReference>
<dbReference type="InterPro" id="IPR000445">
    <property type="entry name" value="HhH_motif"/>
</dbReference>
<evidence type="ECO:0000256" key="13">
    <source>
        <dbReference type="ARBA" id="ARBA00023295"/>
    </source>
</evidence>
<dbReference type="SUPFAM" id="SSF48150">
    <property type="entry name" value="DNA-glycosylase"/>
    <property type="match status" value="1"/>
</dbReference>
<evidence type="ECO:0000256" key="3">
    <source>
        <dbReference type="ARBA" id="ARBA00008343"/>
    </source>
</evidence>
<dbReference type="GO" id="GO:0032357">
    <property type="term" value="F:oxidized purine DNA binding"/>
    <property type="evidence" value="ECO:0007669"/>
    <property type="project" value="TreeGrafter"/>
</dbReference>
<organism evidence="15">
    <name type="scientific">marine metagenome</name>
    <dbReference type="NCBI Taxonomy" id="408172"/>
    <lineage>
        <taxon>unclassified sequences</taxon>
        <taxon>metagenomes</taxon>
        <taxon>ecological metagenomes</taxon>
    </lineage>
</organism>
<evidence type="ECO:0000256" key="10">
    <source>
        <dbReference type="ARBA" id="ARBA00023004"/>
    </source>
</evidence>
<dbReference type="InterPro" id="IPR011257">
    <property type="entry name" value="DNA_glycosylase"/>
</dbReference>
<dbReference type="Gene3D" id="1.10.340.30">
    <property type="entry name" value="Hypothetical protein, domain 2"/>
    <property type="match status" value="1"/>
</dbReference>
<dbReference type="InterPro" id="IPR044298">
    <property type="entry name" value="MIG/MutY"/>
</dbReference>
<dbReference type="GO" id="GO:0051539">
    <property type="term" value="F:4 iron, 4 sulfur cluster binding"/>
    <property type="evidence" value="ECO:0007669"/>
    <property type="project" value="UniProtKB-KW"/>
</dbReference>
<dbReference type="PROSITE" id="PS00764">
    <property type="entry name" value="ENDONUCLEASE_III_1"/>
    <property type="match status" value="1"/>
</dbReference>
<evidence type="ECO:0000256" key="5">
    <source>
        <dbReference type="ARBA" id="ARBA00022023"/>
    </source>
</evidence>
<keyword evidence="11" id="KW-0411">Iron-sulfur</keyword>
<evidence type="ECO:0000256" key="6">
    <source>
        <dbReference type="ARBA" id="ARBA00022485"/>
    </source>
</evidence>
<evidence type="ECO:0000256" key="11">
    <source>
        <dbReference type="ARBA" id="ARBA00023014"/>
    </source>
</evidence>
<evidence type="ECO:0000256" key="8">
    <source>
        <dbReference type="ARBA" id="ARBA00022763"/>
    </source>
</evidence>
<keyword evidence="6" id="KW-0004">4Fe-4S</keyword>
<dbReference type="Pfam" id="PF00633">
    <property type="entry name" value="HHH"/>
    <property type="match status" value="1"/>
</dbReference>
<evidence type="ECO:0000313" key="15">
    <source>
        <dbReference type="EMBL" id="SVA83898.1"/>
    </source>
</evidence>
<keyword evidence="12" id="KW-0234">DNA repair</keyword>
<sequence>MLQQTQVKTVIPYFTKFVTKIPNLKSLSTSNEKKVLKLWEGLGYYRRARNLHKTAKILIKNYNGKLPKKFAEIIKLPGVGEYTANSLSALVHNKACIPVDGNVKRVFSRLFLIYESNKNFHKEVKKITNKLPNTNRNADLAEALMEFGATVCKPKNPLCGICNLKNYCKFYNKKIYISGKKKYYFKEKKFNIYCYLNKKNKKIALTKNKNLSFLANFKMPEAQMVISNNNLKIKGWNYLCNYKNNISNIKMNINLFYKFTKNKPKKFTWYSVNGSNVAFIPSFTKKIFKKVKKLYI</sequence>
<dbReference type="Pfam" id="PF00730">
    <property type="entry name" value="HhH-GPD"/>
    <property type="match status" value="1"/>
</dbReference>
<evidence type="ECO:0000256" key="7">
    <source>
        <dbReference type="ARBA" id="ARBA00022723"/>
    </source>
</evidence>
<dbReference type="AlphaFoldDB" id="A0A381Z3N7"/>
<gene>
    <name evidence="15" type="ORF">METZ01_LOCUS136752</name>
</gene>